<feature type="domain" description="3-hydroxyacyl-CoA dehydrogenase C-terminal" evidence="4">
    <location>
        <begin position="188"/>
        <end position="285"/>
    </location>
</feature>
<dbReference type="GO" id="GO:0008691">
    <property type="term" value="F:3-hydroxybutyryl-CoA dehydrogenase activity"/>
    <property type="evidence" value="ECO:0007669"/>
    <property type="project" value="TreeGrafter"/>
</dbReference>
<dbReference type="InterPro" id="IPR006108">
    <property type="entry name" value="3HC_DH_C"/>
</dbReference>
<protein>
    <submittedName>
        <fullName evidence="6">3-hydroxybutyryl-CoA dehydrogenase</fullName>
    </submittedName>
</protein>
<dbReference type="Proteomes" id="UP000198228">
    <property type="component" value="Chromosome I"/>
</dbReference>
<evidence type="ECO:0000256" key="3">
    <source>
        <dbReference type="ARBA" id="ARBA00023002"/>
    </source>
</evidence>
<dbReference type="FunFam" id="3.40.50.720:FF:000009">
    <property type="entry name" value="Fatty oxidation complex, alpha subunit"/>
    <property type="match status" value="2"/>
</dbReference>
<name>A0A1C4WAJ7_9ACTN</name>
<dbReference type="GO" id="GO:0006635">
    <property type="term" value="P:fatty acid beta-oxidation"/>
    <property type="evidence" value="ECO:0007669"/>
    <property type="project" value="TreeGrafter"/>
</dbReference>
<comment type="pathway">
    <text evidence="1">Lipid metabolism; butanoate metabolism.</text>
</comment>
<proteinExistence type="inferred from homology"/>
<dbReference type="Pfam" id="PF00725">
    <property type="entry name" value="3HCDH"/>
    <property type="match status" value="2"/>
</dbReference>
<dbReference type="PANTHER" id="PTHR48075:SF9">
    <property type="entry name" value="3-HYDROXYBUTYRYL-COA DEHYDROGENASE"/>
    <property type="match status" value="1"/>
</dbReference>
<dbReference type="InterPro" id="IPR036291">
    <property type="entry name" value="NAD(P)-bd_dom_sf"/>
</dbReference>
<evidence type="ECO:0000259" key="4">
    <source>
        <dbReference type="Pfam" id="PF00725"/>
    </source>
</evidence>
<evidence type="ECO:0000256" key="1">
    <source>
        <dbReference type="ARBA" id="ARBA00005086"/>
    </source>
</evidence>
<feature type="domain" description="3-hydroxyacyl-CoA dehydrogenase C-terminal" evidence="4">
    <location>
        <begin position="497"/>
        <end position="592"/>
    </location>
</feature>
<dbReference type="AlphaFoldDB" id="A0A1C4WAJ7"/>
<sequence>MAREFTSVGVVGLGTMGAGIVEVFARKGIDVVAVEISEAALERGRVTLTGSTDRAVAKGKLAEADRDALLSRVHFQVGLDALHSVDLVIEAVPEHLDLKQRIFAELDRVCKPEAILATNTSSLSVTEISVATSRPNQVIGIHFFNPAPVMKLVEVVRTVVTSADVVADVEVLCERLGKVDVTISDRAGFIANALLFGYLNHAVSMFEARYATREDIDAAMKLGCGLPMGPLALMDLIGLDTAYEILDTMYRRGGRDRRHAPVPLIKQMVTAGLLGRKSGRGFYTYERPGSPVVVPDEQTPVASESALADGARGIAKVGVVGSGTMATGIIEVFAKAGYEVVSVTRGAEKSAKVFESVKTSLNKGVVRGKLSEADRDAALGRINWSATLEHLADVDLVVEAVVEELSVKKALFASLDEICKPGVVLATTTSSLPVIDVAMATQRPADVVGLHFFNPAPIMPLIEVVQTIRTSTETTATAKAVCATLGKTGVVCGDRSGFIVNALLFPYLNDAVKMLEASYSTADDIDYAMKLGCGYPMGPFELLDVVGLDVSLAIQRELYLELREPGFAPAPLLEHLVTAGYLGRKSGRGFRDHTRR</sequence>
<evidence type="ECO:0000259" key="5">
    <source>
        <dbReference type="Pfam" id="PF02737"/>
    </source>
</evidence>
<dbReference type="NCBIfam" id="NF005875">
    <property type="entry name" value="PRK07819.1"/>
    <property type="match status" value="2"/>
</dbReference>
<evidence type="ECO:0000256" key="2">
    <source>
        <dbReference type="ARBA" id="ARBA00009463"/>
    </source>
</evidence>
<dbReference type="Gene3D" id="3.40.50.720">
    <property type="entry name" value="NAD(P)-binding Rossmann-like Domain"/>
    <property type="match status" value="2"/>
</dbReference>
<feature type="domain" description="3-hydroxyacyl-CoA dehydrogenase NAD binding" evidence="5">
    <location>
        <begin position="316"/>
        <end position="494"/>
    </location>
</feature>
<dbReference type="PANTHER" id="PTHR48075">
    <property type="entry name" value="3-HYDROXYACYL-COA DEHYDROGENASE FAMILY PROTEIN"/>
    <property type="match status" value="1"/>
</dbReference>
<dbReference type="InterPro" id="IPR006176">
    <property type="entry name" value="3-OHacyl-CoA_DH_NAD-bd"/>
</dbReference>
<reference evidence="6 7" key="1">
    <citation type="submission" date="2016-06" db="EMBL/GenBank/DDBJ databases">
        <authorList>
            <person name="Kjaerup R.B."/>
            <person name="Dalgaard T.S."/>
            <person name="Juul-Madsen H.R."/>
        </authorList>
    </citation>
    <scope>NUCLEOTIDE SEQUENCE [LARGE SCALE GENOMIC DNA]</scope>
    <source>
        <strain evidence="6 7">DSM 43821</strain>
    </source>
</reference>
<dbReference type="InterPro" id="IPR008927">
    <property type="entry name" value="6-PGluconate_DH-like_C_sf"/>
</dbReference>
<evidence type="ECO:0000313" key="7">
    <source>
        <dbReference type="Proteomes" id="UP000198228"/>
    </source>
</evidence>
<feature type="domain" description="3-hydroxyacyl-CoA dehydrogenase NAD binding" evidence="5">
    <location>
        <begin position="8"/>
        <end position="185"/>
    </location>
</feature>
<dbReference type="GO" id="GO:0070403">
    <property type="term" value="F:NAD+ binding"/>
    <property type="evidence" value="ECO:0007669"/>
    <property type="project" value="InterPro"/>
</dbReference>
<gene>
    <name evidence="6" type="ORF">GA0074696_1720</name>
</gene>
<dbReference type="Pfam" id="PF02737">
    <property type="entry name" value="3HCDH_N"/>
    <property type="match status" value="2"/>
</dbReference>
<accession>A0A1C4WAJ7</accession>
<evidence type="ECO:0000313" key="6">
    <source>
        <dbReference type="EMBL" id="SCE92991.1"/>
    </source>
</evidence>
<dbReference type="SUPFAM" id="SSF48179">
    <property type="entry name" value="6-phosphogluconate dehydrogenase C-terminal domain-like"/>
    <property type="match status" value="2"/>
</dbReference>
<comment type="similarity">
    <text evidence="2">Belongs to the 3-hydroxyacyl-CoA dehydrogenase family.</text>
</comment>
<dbReference type="InterPro" id="IPR013328">
    <property type="entry name" value="6PGD_dom2"/>
</dbReference>
<organism evidence="6 7">
    <name type="scientific">Micromonospora purpureochromogenes</name>
    <dbReference type="NCBI Taxonomy" id="47872"/>
    <lineage>
        <taxon>Bacteria</taxon>
        <taxon>Bacillati</taxon>
        <taxon>Actinomycetota</taxon>
        <taxon>Actinomycetes</taxon>
        <taxon>Micromonosporales</taxon>
        <taxon>Micromonosporaceae</taxon>
        <taxon>Micromonospora</taxon>
    </lineage>
</organism>
<dbReference type="RefSeq" id="WP_088960592.1">
    <property type="nucleotide sequence ID" value="NZ_LT607410.1"/>
</dbReference>
<dbReference type="Gene3D" id="1.10.1040.10">
    <property type="entry name" value="N-(1-d-carboxylethyl)-l-norvaline Dehydrogenase, domain 2"/>
    <property type="match status" value="2"/>
</dbReference>
<dbReference type="SUPFAM" id="SSF51735">
    <property type="entry name" value="NAD(P)-binding Rossmann-fold domains"/>
    <property type="match status" value="2"/>
</dbReference>
<keyword evidence="3" id="KW-0560">Oxidoreductase</keyword>
<dbReference type="EMBL" id="LT607410">
    <property type="protein sequence ID" value="SCE92991.1"/>
    <property type="molecule type" value="Genomic_DNA"/>
</dbReference>